<keyword evidence="4" id="KW-0804">Transcription</keyword>
<dbReference type="InterPro" id="IPR006751">
    <property type="entry name" value="TAFII55_prot_cons_reg"/>
</dbReference>
<comment type="caution">
    <text evidence="8">The sequence shown here is derived from an EMBL/GenBank/DDBJ whole genome shotgun (WGS) entry which is preliminary data.</text>
</comment>
<protein>
    <recommendedName>
        <fullName evidence="7">TAFII55 protein conserved region domain-containing protein</fullName>
    </recommendedName>
</protein>
<evidence type="ECO:0000313" key="9">
    <source>
        <dbReference type="Proteomes" id="UP001365542"/>
    </source>
</evidence>
<name>A0AAV9XGD7_9PEZI</name>
<dbReference type="Proteomes" id="UP001365542">
    <property type="component" value="Unassembled WGS sequence"/>
</dbReference>
<dbReference type="AlphaFoldDB" id="A0AAV9XGD7"/>
<evidence type="ECO:0000313" key="8">
    <source>
        <dbReference type="EMBL" id="KAK6540949.1"/>
    </source>
</evidence>
<evidence type="ECO:0000256" key="4">
    <source>
        <dbReference type="ARBA" id="ARBA00023163"/>
    </source>
</evidence>
<reference evidence="8 9" key="1">
    <citation type="submission" date="2019-10" db="EMBL/GenBank/DDBJ databases">
        <authorList>
            <person name="Palmer J.M."/>
        </authorList>
    </citation>
    <scope>NUCLEOTIDE SEQUENCE [LARGE SCALE GENOMIC DNA]</scope>
    <source>
        <strain evidence="8 9">TWF694</strain>
    </source>
</reference>
<dbReference type="GO" id="GO:0051123">
    <property type="term" value="P:RNA polymerase II preinitiation complex assembly"/>
    <property type="evidence" value="ECO:0007669"/>
    <property type="project" value="TreeGrafter"/>
</dbReference>
<dbReference type="PANTHER" id="PTHR12228:SF0">
    <property type="entry name" value="TATA-BOX BINDING PROTEIN ASSOCIATED FACTOR 7"/>
    <property type="match status" value="1"/>
</dbReference>
<feature type="compositionally biased region" description="Basic and acidic residues" evidence="6">
    <location>
        <begin position="15"/>
        <end position="64"/>
    </location>
</feature>
<feature type="region of interest" description="Disordered" evidence="6">
    <location>
        <begin position="462"/>
        <end position="513"/>
    </location>
</feature>
<comment type="subcellular location">
    <subcellularLocation>
        <location evidence="1">Nucleus</location>
    </subcellularLocation>
</comment>
<feature type="compositionally biased region" description="Basic and acidic residues" evidence="6">
    <location>
        <begin position="406"/>
        <end position="415"/>
    </location>
</feature>
<evidence type="ECO:0000256" key="3">
    <source>
        <dbReference type="ARBA" id="ARBA00023015"/>
    </source>
</evidence>
<keyword evidence="3" id="KW-0805">Transcription regulation</keyword>
<accession>A0AAV9XGD7</accession>
<dbReference type="InterPro" id="IPR037817">
    <property type="entry name" value="TAF7"/>
</dbReference>
<evidence type="ECO:0000256" key="1">
    <source>
        <dbReference type="ARBA" id="ARBA00004123"/>
    </source>
</evidence>
<proteinExistence type="inferred from homology"/>
<keyword evidence="9" id="KW-1185">Reference proteome</keyword>
<feature type="region of interest" description="Disordered" evidence="6">
    <location>
        <begin position="406"/>
        <end position="426"/>
    </location>
</feature>
<evidence type="ECO:0000256" key="2">
    <source>
        <dbReference type="ARBA" id="ARBA00009368"/>
    </source>
</evidence>
<feature type="compositionally biased region" description="Acidic residues" evidence="6">
    <location>
        <begin position="483"/>
        <end position="503"/>
    </location>
</feature>
<evidence type="ECO:0000256" key="5">
    <source>
        <dbReference type="ARBA" id="ARBA00023242"/>
    </source>
</evidence>
<dbReference type="GO" id="GO:0016251">
    <property type="term" value="F:RNA polymerase II general transcription initiation factor activity"/>
    <property type="evidence" value="ECO:0007669"/>
    <property type="project" value="TreeGrafter"/>
</dbReference>
<dbReference type="EMBL" id="JAVHJO010000004">
    <property type="protein sequence ID" value="KAK6540949.1"/>
    <property type="molecule type" value="Genomic_DNA"/>
</dbReference>
<sequence length="567" mass="62263">MPPKSLILKLRISPHHLEALSDSASADKTDKSDKKEKAEKPKKEKKEKKPAEPKEAKTPKPAKEKKPKKGKKDEATPAAAPPVEVLQTPAPAKAATPKPAGSGIKIKLNVNNIKSISKEAPAPAPITPAPSKVAATPSARTLTPAPAPAQSKGTSPRPAQLANLPPLQTKLQETPKAAAAASTPQTIPKIRLKASFSETPKTPIIKLKSNASRPTTTRRTVPIGYGYDSEASDREEDPAIEEQFILRMPPGEDAEFLRQEIEKKEFGKSTDVWFKFKDDRRAIVNVRGKMYSATLVDLPCIIESNKTIDKGKNIFKTADISQMLLVGDRLIFEDQALSNAVPSSLTNYPHGITPPMHWARRRRFRKRVVNRNMDKVEEAVDKLLALDAEAAEASYELLTEAELAKKDSAGDKGEDYEIGDEDADGEVYMEYEDDEGEEEEDAGHEELNLMDFENQLAEAMMLDDEPAPPPPANGRQAAREVTSDEDEDDDDDDDDDDDGDGMDIDPGTSAEKIQLMEEIADIERLIATKTKEKEGMANQIVRQRIQTIIDGLSADLELKKASLEQMA</sequence>
<dbReference type="GO" id="GO:0005669">
    <property type="term" value="C:transcription factor TFIID complex"/>
    <property type="evidence" value="ECO:0007669"/>
    <property type="project" value="InterPro"/>
</dbReference>
<dbReference type="PANTHER" id="PTHR12228">
    <property type="entry name" value="TRANSCRIPTION INITIATION FACTOR TFIID 55 KD SUBUNIT-RELATED"/>
    <property type="match status" value="1"/>
</dbReference>
<comment type="similarity">
    <text evidence="2">Belongs to the TAF7 family.</text>
</comment>
<evidence type="ECO:0000259" key="7">
    <source>
        <dbReference type="SMART" id="SM01370"/>
    </source>
</evidence>
<feature type="region of interest" description="Disordered" evidence="6">
    <location>
        <begin position="118"/>
        <end position="165"/>
    </location>
</feature>
<gene>
    <name evidence="8" type="ORF">TWF694_008330</name>
</gene>
<keyword evidence="5" id="KW-0539">Nucleus</keyword>
<feature type="domain" description="TAFII55 protein conserved region" evidence="7">
    <location>
        <begin position="240"/>
        <end position="392"/>
    </location>
</feature>
<feature type="compositionally biased region" description="Acidic residues" evidence="6">
    <location>
        <begin position="416"/>
        <end position="426"/>
    </location>
</feature>
<feature type="compositionally biased region" description="Low complexity" evidence="6">
    <location>
        <begin position="76"/>
        <end position="100"/>
    </location>
</feature>
<feature type="region of interest" description="Disordered" evidence="6">
    <location>
        <begin position="1"/>
        <end position="106"/>
    </location>
</feature>
<feature type="region of interest" description="Disordered" evidence="6">
    <location>
        <begin position="210"/>
        <end position="236"/>
    </location>
</feature>
<evidence type="ECO:0000256" key="6">
    <source>
        <dbReference type="SAM" id="MobiDB-lite"/>
    </source>
</evidence>
<feature type="compositionally biased region" description="Polar residues" evidence="6">
    <location>
        <begin position="210"/>
        <end position="219"/>
    </location>
</feature>
<dbReference type="CDD" id="cd08047">
    <property type="entry name" value="TAF7"/>
    <property type="match status" value="1"/>
</dbReference>
<organism evidence="8 9">
    <name type="scientific">Orbilia ellipsospora</name>
    <dbReference type="NCBI Taxonomy" id="2528407"/>
    <lineage>
        <taxon>Eukaryota</taxon>
        <taxon>Fungi</taxon>
        <taxon>Dikarya</taxon>
        <taxon>Ascomycota</taxon>
        <taxon>Pezizomycotina</taxon>
        <taxon>Orbiliomycetes</taxon>
        <taxon>Orbiliales</taxon>
        <taxon>Orbiliaceae</taxon>
        <taxon>Orbilia</taxon>
    </lineage>
</organism>
<dbReference type="Pfam" id="PF04658">
    <property type="entry name" value="TAFII55_N"/>
    <property type="match status" value="1"/>
</dbReference>
<dbReference type="SMART" id="SM01370">
    <property type="entry name" value="TAFII55_N"/>
    <property type="match status" value="1"/>
</dbReference>